<dbReference type="Gene3D" id="3.30.710.10">
    <property type="entry name" value="Potassium Channel Kv1.1, Chain A"/>
    <property type="match status" value="1"/>
</dbReference>
<dbReference type="OrthoDB" id="5275938at2759"/>
<accession>A0A0N8H5A7</accession>
<dbReference type="InterPro" id="IPR011333">
    <property type="entry name" value="SKP1/BTB/POZ_sf"/>
</dbReference>
<evidence type="ECO:0000313" key="3">
    <source>
        <dbReference type="Proteomes" id="UP000050424"/>
    </source>
</evidence>
<organism evidence="2 3">
    <name type="scientific">Neonectria ditissima</name>
    <dbReference type="NCBI Taxonomy" id="78410"/>
    <lineage>
        <taxon>Eukaryota</taxon>
        <taxon>Fungi</taxon>
        <taxon>Dikarya</taxon>
        <taxon>Ascomycota</taxon>
        <taxon>Pezizomycotina</taxon>
        <taxon>Sordariomycetes</taxon>
        <taxon>Hypocreomycetidae</taxon>
        <taxon>Hypocreales</taxon>
        <taxon>Nectriaceae</taxon>
        <taxon>Neonectria</taxon>
    </lineage>
</organism>
<gene>
    <name evidence="2" type="ORF">AK830_g10930</name>
</gene>
<keyword evidence="3" id="KW-1185">Reference proteome</keyword>
<evidence type="ECO:0000313" key="2">
    <source>
        <dbReference type="EMBL" id="KPM35644.1"/>
    </source>
</evidence>
<reference evidence="2 3" key="1">
    <citation type="submission" date="2015-09" db="EMBL/GenBank/DDBJ databases">
        <title>Draft genome of a European isolate of the apple canker pathogen Neonectria ditissima.</title>
        <authorList>
            <person name="Gomez-Cortecero A."/>
            <person name="Harrison R.J."/>
            <person name="Armitage A.D."/>
        </authorList>
    </citation>
    <scope>NUCLEOTIDE SEQUENCE [LARGE SCALE GENOMIC DNA]</scope>
    <source>
        <strain evidence="2 3">R09/05</strain>
    </source>
</reference>
<feature type="region of interest" description="Disordered" evidence="1">
    <location>
        <begin position="1"/>
        <end position="40"/>
    </location>
</feature>
<proteinExistence type="predicted"/>
<protein>
    <recommendedName>
        <fullName evidence="4">BTB domain-containing protein</fullName>
    </recommendedName>
</protein>
<evidence type="ECO:0008006" key="4">
    <source>
        <dbReference type="Google" id="ProtNLM"/>
    </source>
</evidence>
<dbReference type="AlphaFoldDB" id="A0A0N8H5A7"/>
<name>A0A0N8H5A7_9HYPO</name>
<evidence type="ECO:0000256" key="1">
    <source>
        <dbReference type="SAM" id="MobiDB-lite"/>
    </source>
</evidence>
<dbReference type="Proteomes" id="UP000050424">
    <property type="component" value="Unassembled WGS sequence"/>
</dbReference>
<dbReference type="EMBL" id="LKCW01000241">
    <property type="protein sequence ID" value="KPM35644.1"/>
    <property type="molecule type" value="Genomic_DNA"/>
</dbReference>
<sequence length="314" mass="35241">MPKASRAKSSIRALLNSPDPPLPRSVETAPSLPPSQTLPSTRIDSHGDLILRVGKNVDDGEHDFSVCSSTMRRASPVWKTMLFGGFKEAKPDKGEWIVSLPEEHAASMHVVLDIIHARFSSVPKTPSLSLIEEIRVIVDKYDMKESLSLWFDDWLKVLKASNMNDGLSLLNGIEMAWDFGDRKYFSSLVTKLVVKCSVDEDGSLYTEPDYLLEDPISSSSMDVLSMYIDPLTSLLLIKTNRSFCRDYTRPPFWPHSRHTGFIPQYDGSSIGRQNRLQLSLEKMQLIGLGKHLARDGEEQRLLSATFSKGNNGER</sequence>
<dbReference type="STRING" id="78410.A0A0N8H5A7"/>
<comment type="caution">
    <text evidence="2">The sequence shown here is derived from an EMBL/GenBank/DDBJ whole genome shotgun (WGS) entry which is preliminary data.</text>
</comment>